<dbReference type="EMBL" id="OZ034820">
    <property type="protein sequence ID" value="CAL1399596.1"/>
    <property type="molecule type" value="Genomic_DNA"/>
</dbReference>
<evidence type="ECO:0000313" key="2">
    <source>
        <dbReference type="Proteomes" id="UP001497516"/>
    </source>
</evidence>
<organism evidence="1 2">
    <name type="scientific">Linum trigynum</name>
    <dbReference type="NCBI Taxonomy" id="586398"/>
    <lineage>
        <taxon>Eukaryota</taxon>
        <taxon>Viridiplantae</taxon>
        <taxon>Streptophyta</taxon>
        <taxon>Embryophyta</taxon>
        <taxon>Tracheophyta</taxon>
        <taxon>Spermatophyta</taxon>
        <taxon>Magnoliopsida</taxon>
        <taxon>eudicotyledons</taxon>
        <taxon>Gunneridae</taxon>
        <taxon>Pentapetalae</taxon>
        <taxon>rosids</taxon>
        <taxon>fabids</taxon>
        <taxon>Malpighiales</taxon>
        <taxon>Linaceae</taxon>
        <taxon>Linum</taxon>
    </lineage>
</organism>
<proteinExistence type="predicted"/>
<evidence type="ECO:0000313" key="1">
    <source>
        <dbReference type="EMBL" id="CAL1399596.1"/>
    </source>
</evidence>
<accession>A0AAV2FMM6</accession>
<reference evidence="1 2" key="1">
    <citation type="submission" date="2024-04" db="EMBL/GenBank/DDBJ databases">
        <authorList>
            <person name="Fracassetti M."/>
        </authorList>
    </citation>
    <scope>NUCLEOTIDE SEQUENCE [LARGE SCALE GENOMIC DNA]</scope>
</reference>
<gene>
    <name evidence="1" type="ORF">LTRI10_LOCUS39772</name>
</gene>
<dbReference type="Proteomes" id="UP001497516">
    <property type="component" value="Chromosome 7"/>
</dbReference>
<name>A0AAV2FMM6_9ROSI</name>
<keyword evidence="2" id="KW-1185">Reference proteome</keyword>
<dbReference type="AlphaFoldDB" id="A0AAV2FMM6"/>
<protein>
    <submittedName>
        <fullName evidence="1">Uncharacterized protein</fullName>
    </submittedName>
</protein>
<sequence>MKIVVHVTPLQWSYLILSEGETGTGIAMCIGRALAQSGAIREDANYVNASCIIDSNRRPNRMPNTDSIALEKTLS</sequence>